<sequence length="505" mass="56957">MERGNEMEDGQEYRWTRGQSYRMLQGMLSRVGHVPFRPNQASGATTPSDPKCEIFKTMPSDPKHEIVQTPLLKLKEDCASYASYNKEYPVYENVLLIGEEKCVEDWPEDSPELRPDWKPSGRLRLRRESMKVLSETQMEGKKIRRFSLSIPSRRGSKIEAEPPEKGADLFKGREGEEDEQDVVEECRLQTQKRGKKFRITLQRRVSKSDTEPPEKGADLFKGREGEEDEQDVVEECSLQTQKRGKKFRITFLQRRVSKSDIEPPEKGAHLFKGREGEEDEQDVVQECRLQTQKRGKKFSFLQHRDSKAAELPETTDGATCSNYSLSEAAEAEWLAAQRDDNLIGGEKIEEMGDVEDGDTDSLMEWWNTVEQWDELPSDDEDLTGEGEVMDLTVLAEKVQKGIHVFNKVFMEQAECLLQHIIDLNTISENIIEFHRKAKKTSITGGTTSAVGGAAAIAGLALAPFTLGVSLIITAVGIGVATAGGAHLCLCHHLRLREQLPRTEEG</sequence>
<dbReference type="AlphaFoldDB" id="A0A9Q1JEC4"/>
<evidence type="ECO:0000256" key="1">
    <source>
        <dbReference type="ARBA" id="ARBA00010090"/>
    </source>
</evidence>
<feature type="compositionally biased region" description="Acidic residues" evidence="2">
    <location>
        <begin position="225"/>
        <end position="234"/>
    </location>
</feature>
<dbReference type="GO" id="GO:0042157">
    <property type="term" value="P:lipoprotein metabolic process"/>
    <property type="evidence" value="ECO:0007669"/>
    <property type="project" value="InterPro"/>
</dbReference>
<dbReference type="EMBL" id="JAINUF010000001">
    <property type="protein sequence ID" value="KAJ8382498.1"/>
    <property type="molecule type" value="Genomic_DNA"/>
</dbReference>
<dbReference type="GO" id="GO:0006869">
    <property type="term" value="P:lipid transport"/>
    <property type="evidence" value="ECO:0007669"/>
    <property type="project" value="InterPro"/>
</dbReference>
<evidence type="ECO:0000313" key="5">
    <source>
        <dbReference type="Proteomes" id="UP001152622"/>
    </source>
</evidence>
<dbReference type="InterPro" id="IPR008405">
    <property type="entry name" value="ApoL"/>
</dbReference>
<reference evidence="4" key="1">
    <citation type="journal article" date="2023" name="Science">
        <title>Genome structures resolve the early diversification of teleost fishes.</title>
        <authorList>
            <person name="Parey E."/>
            <person name="Louis A."/>
            <person name="Montfort J."/>
            <person name="Bouchez O."/>
            <person name="Roques C."/>
            <person name="Iampietro C."/>
            <person name="Lluch J."/>
            <person name="Castinel A."/>
            <person name="Donnadieu C."/>
            <person name="Desvignes T."/>
            <person name="Floi Bucao C."/>
            <person name="Jouanno E."/>
            <person name="Wen M."/>
            <person name="Mejri S."/>
            <person name="Dirks R."/>
            <person name="Jansen H."/>
            <person name="Henkel C."/>
            <person name="Chen W.J."/>
            <person name="Zahm M."/>
            <person name="Cabau C."/>
            <person name="Klopp C."/>
            <person name="Thompson A.W."/>
            <person name="Robinson-Rechavi M."/>
            <person name="Braasch I."/>
            <person name="Lecointre G."/>
            <person name="Bobe J."/>
            <person name="Postlethwait J.H."/>
            <person name="Berthelot C."/>
            <person name="Roest Crollius H."/>
            <person name="Guiguen Y."/>
        </authorList>
    </citation>
    <scope>NUCLEOTIDE SEQUENCE</scope>
    <source>
        <strain evidence="4">WJC10195</strain>
    </source>
</reference>
<dbReference type="GO" id="GO:0005576">
    <property type="term" value="C:extracellular region"/>
    <property type="evidence" value="ECO:0007669"/>
    <property type="project" value="InterPro"/>
</dbReference>
<comment type="similarity">
    <text evidence="1">Belongs to the apolipoprotein L family.</text>
</comment>
<feature type="region of interest" description="Disordered" evidence="2">
    <location>
        <begin position="153"/>
        <end position="176"/>
    </location>
</feature>
<proteinExistence type="inferred from homology"/>
<feature type="transmembrane region" description="Helical" evidence="3">
    <location>
        <begin position="468"/>
        <end position="489"/>
    </location>
</feature>
<accession>A0A9Q1JEC4</accession>
<gene>
    <name evidence="4" type="ORF">SKAU_G00032760</name>
</gene>
<dbReference type="PANTHER" id="PTHR14096:SF64">
    <property type="match status" value="1"/>
</dbReference>
<organism evidence="4 5">
    <name type="scientific">Synaphobranchus kaupii</name>
    <name type="common">Kaup's arrowtooth eel</name>
    <dbReference type="NCBI Taxonomy" id="118154"/>
    <lineage>
        <taxon>Eukaryota</taxon>
        <taxon>Metazoa</taxon>
        <taxon>Chordata</taxon>
        <taxon>Craniata</taxon>
        <taxon>Vertebrata</taxon>
        <taxon>Euteleostomi</taxon>
        <taxon>Actinopterygii</taxon>
        <taxon>Neopterygii</taxon>
        <taxon>Teleostei</taxon>
        <taxon>Anguilliformes</taxon>
        <taxon>Synaphobranchidae</taxon>
        <taxon>Synaphobranchus</taxon>
    </lineage>
</organism>
<feature type="region of interest" description="Disordered" evidence="2">
    <location>
        <begin position="203"/>
        <end position="234"/>
    </location>
</feature>
<keyword evidence="3" id="KW-0472">Membrane</keyword>
<keyword evidence="5" id="KW-1185">Reference proteome</keyword>
<evidence type="ECO:0000313" key="4">
    <source>
        <dbReference type="EMBL" id="KAJ8382498.1"/>
    </source>
</evidence>
<feature type="compositionally biased region" description="Basic and acidic residues" evidence="2">
    <location>
        <begin position="206"/>
        <end position="224"/>
    </location>
</feature>
<comment type="caution">
    <text evidence="4">The sequence shown here is derived from an EMBL/GenBank/DDBJ whole genome shotgun (WGS) entry which is preliminary data.</text>
</comment>
<dbReference type="GO" id="GO:0008289">
    <property type="term" value="F:lipid binding"/>
    <property type="evidence" value="ECO:0007669"/>
    <property type="project" value="InterPro"/>
</dbReference>
<keyword evidence="3" id="KW-0812">Transmembrane</keyword>
<name>A0A9Q1JEC4_SYNKA</name>
<dbReference type="GO" id="GO:0016020">
    <property type="term" value="C:membrane"/>
    <property type="evidence" value="ECO:0007669"/>
    <property type="project" value="TreeGrafter"/>
</dbReference>
<dbReference type="PANTHER" id="PTHR14096">
    <property type="entry name" value="APOLIPOPROTEIN L"/>
    <property type="match status" value="1"/>
</dbReference>
<feature type="compositionally biased region" description="Basic and acidic residues" evidence="2">
    <location>
        <begin position="156"/>
        <end position="174"/>
    </location>
</feature>
<dbReference type="Proteomes" id="UP001152622">
    <property type="component" value="Chromosome 1"/>
</dbReference>
<dbReference type="Pfam" id="PF05461">
    <property type="entry name" value="ApoL"/>
    <property type="match status" value="1"/>
</dbReference>
<evidence type="ECO:0000256" key="2">
    <source>
        <dbReference type="SAM" id="MobiDB-lite"/>
    </source>
</evidence>
<dbReference type="OrthoDB" id="6363454at2759"/>
<evidence type="ECO:0000256" key="3">
    <source>
        <dbReference type="SAM" id="Phobius"/>
    </source>
</evidence>
<keyword evidence="3" id="KW-1133">Transmembrane helix</keyword>
<protein>
    <submittedName>
        <fullName evidence="4">Uncharacterized protein</fullName>
    </submittedName>
</protein>